<dbReference type="EMBL" id="FONY01000005">
    <property type="protein sequence ID" value="SFE70657.1"/>
    <property type="molecule type" value="Genomic_DNA"/>
</dbReference>
<evidence type="ECO:0008006" key="4">
    <source>
        <dbReference type="Google" id="ProtNLM"/>
    </source>
</evidence>
<feature type="chain" id="PRO_5011658391" description="DUF4783 domain-containing protein" evidence="1">
    <location>
        <begin position="25"/>
        <end position="145"/>
    </location>
</feature>
<accession>A0A1I2CQN1</accession>
<feature type="signal peptide" evidence="1">
    <location>
        <begin position="1"/>
        <end position="24"/>
    </location>
</feature>
<gene>
    <name evidence="2" type="ORF">SAMN04488541_1005115</name>
</gene>
<dbReference type="Gene3D" id="3.10.450.50">
    <property type="match status" value="1"/>
</dbReference>
<evidence type="ECO:0000256" key="1">
    <source>
        <dbReference type="SAM" id="SignalP"/>
    </source>
</evidence>
<dbReference type="Proteomes" id="UP000199513">
    <property type="component" value="Unassembled WGS sequence"/>
</dbReference>
<reference evidence="2 3" key="1">
    <citation type="submission" date="2016-10" db="EMBL/GenBank/DDBJ databases">
        <authorList>
            <person name="de Groot N.N."/>
        </authorList>
    </citation>
    <scope>NUCLEOTIDE SEQUENCE [LARGE SCALE GENOMIC DNA]</scope>
    <source>
        <strain>GEY</strain>
        <strain evidence="3">DSM 9560</strain>
    </source>
</reference>
<dbReference type="InterPro" id="IPR031977">
    <property type="entry name" value="DUF4783"/>
</dbReference>
<dbReference type="RefSeq" id="WP_091540625.1">
    <property type="nucleotide sequence ID" value="NZ_FONY01000005.1"/>
</dbReference>
<dbReference type="OrthoDB" id="1524766at2"/>
<dbReference type="AlphaFoldDB" id="A0A1I2CQN1"/>
<keyword evidence="3" id="KW-1185">Reference proteome</keyword>
<protein>
    <recommendedName>
        <fullName evidence="4">DUF4783 domain-containing protein</fullName>
    </recommendedName>
</protein>
<dbReference type="STRING" id="1003.SAMN04488541_1005115"/>
<keyword evidence="1" id="KW-0732">Signal</keyword>
<evidence type="ECO:0000313" key="2">
    <source>
        <dbReference type="EMBL" id="SFE70657.1"/>
    </source>
</evidence>
<evidence type="ECO:0000313" key="3">
    <source>
        <dbReference type="Proteomes" id="UP000199513"/>
    </source>
</evidence>
<organism evidence="2 3">
    <name type="scientific">Thermoflexibacter ruber</name>
    <dbReference type="NCBI Taxonomy" id="1003"/>
    <lineage>
        <taxon>Bacteria</taxon>
        <taxon>Pseudomonadati</taxon>
        <taxon>Bacteroidota</taxon>
        <taxon>Cytophagia</taxon>
        <taxon>Cytophagales</taxon>
        <taxon>Thermoflexibacteraceae</taxon>
        <taxon>Thermoflexibacter</taxon>
    </lineage>
</organism>
<name>A0A1I2CQN1_9BACT</name>
<sequence>MKFNVPPLILFVVFFLFSLGSVSAQDEIISNAKVAIKTGNSKELIKHFHNTVELKISANESDGVMSNNYSKTQAEYVLKGFFKDNPPQDFVYVHQGTSKEGMKYTIGKYTYRDSTGKAVGTFRVFMKLKMYEGSYLIDEIDFSKE</sequence>
<dbReference type="Pfam" id="PF16022">
    <property type="entry name" value="DUF4783"/>
    <property type="match status" value="1"/>
</dbReference>
<proteinExistence type="predicted"/>